<dbReference type="InterPro" id="IPR014710">
    <property type="entry name" value="RmlC-like_jellyroll"/>
</dbReference>
<dbReference type="Gene3D" id="1.10.10.60">
    <property type="entry name" value="Homeodomain-like"/>
    <property type="match status" value="2"/>
</dbReference>
<dbReference type="InterPro" id="IPR018060">
    <property type="entry name" value="HTH_AraC"/>
</dbReference>
<dbReference type="InterPro" id="IPR003313">
    <property type="entry name" value="AraC-bd"/>
</dbReference>
<dbReference type="Pfam" id="PF12833">
    <property type="entry name" value="HTH_18"/>
    <property type="match status" value="1"/>
</dbReference>
<dbReference type="RefSeq" id="WP_052377570.1">
    <property type="nucleotide sequence ID" value="NZ_ATLK01000002.1"/>
</dbReference>
<dbReference type="STRING" id="1341695.BBOMB_1405"/>
<dbReference type="Gene3D" id="2.60.120.10">
    <property type="entry name" value="Jelly Rolls"/>
    <property type="match status" value="1"/>
</dbReference>
<dbReference type="InterPro" id="IPR037923">
    <property type="entry name" value="HTH-like"/>
</dbReference>
<dbReference type="eggNOG" id="COG2207">
    <property type="taxonomic scope" value="Bacteria"/>
</dbReference>
<dbReference type="InterPro" id="IPR018062">
    <property type="entry name" value="HTH_AraC-typ_CS"/>
</dbReference>
<evidence type="ECO:0000256" key="3">
    <source>
        <dbReference type="ARBA" id="ARBA00023163"/>
    </source>
</evidence>
<dbReference type="SMART" id="SM00342">
    <property type="entry name" value="HTH_ARAC"/>
    <property type="match status" value="1"/>
</dbReference>
<dbReference type="GO" id="GO:0043565">
    <property type="term" value="F:sequence-specific DNA binding"/>
    <property type="evidence" value="ECO:0007669"/>
    <property type="project" value="InterPro"/>
</dbReference>
<keyword evidence="1" id="KW-0805">Transcription regulation</keyword>
<evidence type="ECO:0000256" key="2">
    <source>
        <dbReference type="ARBA" id="ARBA00023125"/>
    </source>
</evidence>
<accession>A0A086BNN5</accession>
<dbReference type="PROSITE" id="PS01124">
    <property type="entry name" value="HTH_ARAC_FAMILY_2"/>
    <property type="match status" value="1"/>
</dbReference>
<keyword evidence="3" id="KW-0804">Transcription</keyword>
<dbReference type="PANTHER" id="PTHR43280:SF2">
    <property type="entry name" value="HTH-TYPE TRANSCRIPTIONAL REGULATOR EXSA"/>
    <property type="match status" value="1"/>
</dbReference>
<name>A0A086BNN5_9BIFI</name>
<comment type="caution">
    <text evidence="5">The sequence shown here is derived from an EMBL/GenBank/DDBJ whole genome shotgun (WGS) entry which is preliminary data.</text>
</comment>
<evidence type="ECO:0000256" key="1">
    <source>
        <dbReference type="ARBA" id="ARBA00023015"/>
    </source>
</evidence>
<dbReference type="InterPro" id="IPR009057">
    <property type="entry name" value="Homeodomain-like_sf"/>
</dbReference>
<dbReference type="GO" id="GO:0003700">
    <property type="term" value="F:DNA-binding transcription factor activity"/>
    <property type="evidence" value="ECO:0007669"/>
    <property type="project" value="InterPro"/>
</dbReference>
<dbReference type="PROSITE" id="PS00041">
    <property type="entry name" value="HTH_ARAC_FAMILY_1"/>
    <property type="match status" value="1"/>
</dbReference>
<dbReference type="Proteomes" id="UP000028730">
    <property type="component" value="Unassembled WGS sequence"/>
</dbReference>
<dbReference type="CDD" id="cd06986">
    <property type="entry name" value="cupin_MmsR-like_N"/>
    <property type="match status" value="1"/>
</dbReference>
<dbReference type="AlphaFoldDB" id="A0A086BNN5"/>
<dbReference type="SUPFAM" id="SSF46689">
    <property type="entry name" value="Homeodomain-like"/>
    <property type="match status" value="2"/>
</dbReference>
<evidence type="ECO:0000313" key="6">
    <source>
        <dbReference type="Proteomes" id="UP000028730"/>
    </source>
</evidence>
<protein>
    <submittedName>
        <fullName evidence="5">AraC-type transcriptional regulator</fullName>
    </submittedName>
</protein>
<dbReference type="PRINTS" id="PR00032">
    <property type="entry name" value="HTHARAC"/>
</dbReference>
<evidence type="ECO:0000259" key="4">
    <source>
        <dbReference type="PROSITE" id="PS01124"/>
    </source>
</evidence>
<dbReference type="InterPro" id="IPR020449">
    <property type="entry name" value="Tscrpt_reg_AraC-type_HTH"/>
</dbReference>
<organism evidence="5 6">
    <name type="scientific">Bifidobacterium bombi DSM 19703</name>
    <dbReference type="NCBI Taxonomy" id="1341695"/>
    <lineage>
        <taxon>Bacteria</taxon>
        <taxon>Bacillati</taxon>
        <taxon>Actinomycetota</taxon>
        <taxon>Actinomycetes</taxon>
        <taxon>Bifidobacteriales</taxon>
        <taxon>Bifidobacteriaceae</taxon>
        <taxon>Bifidobacterium</taxon>
    </lineage>
</organism>
<keyword evidence="2" id="KW-0238">DNA-binding</keyword>
<evidence type="ECO:0000313" key="5">
    <source>
        <dbReference type="EMBL" id="KFF30549.1"/>
    </source>
</evidence>
<feature type="domain" description="HTH araC/xylS-type" evidence="4">
    <location>
        <begin position="177"/>
        <end position="275"/>
    </location>
</feature>
<dbReference type="EMBL" id="ATLK01000002">
    <property type="protein sequence ID" value="KFF30549.1"/>
    <property type="molecule type" value="Genomic_DNA"/>
</dbReference>
<dbReference type="OrthoDB" id="9814125at2"/>
<proteinExistence type="predicted"/>
<keyword evidence="6" id="KW-1185">Reference proteome</keyword>
<reference evidence="5 6" key="1">
    <citation type="journal article" date="2014" name="Appl. Environ. Microbiol.">
        <title>Genomic encyclopedia of type strains of the genus Bifidobacterium.</title>
        <authorList>
            <person name="Milani C."/>
            <person name="Lugli G.A."/>
            <person name="Duranti S."/>
            <person name="Turroni F."/>
            <person name="Bottacini F."/>
            <person name="Mangifesta M."/>
            <person name="Sanchez B."/>
            <person name="Viappiani A."/>
            <person name="Mancabelli L."/>
            <person name="Taminiau B."/>
            <person name="Delcenserie V."/>
            <person name="Barrangou R."/>
            <person name="Margolles A."/>
            <person name="van Sinderen D."/>
            <person name="Ventura M."/>
        </authorList>
    </citation>
    <scope>NUCLEOTIDE SEQUENCE [LARGE SCALE GENOMIC DNA]</scope>
    <source>
        <strain evidence="5 6">DSM 19703</strain>
    </source>
</reference>
<dbReference type="Pfam" id="PF02311">
    <property type="entry name" value="AraC_binding"/>
    <property type="match status" value="1"/>
</dbReference>
<gene>
    <name evidence="5" type="ORF">BBOMB_1405</name>
</gene>
<dbReference type="SUPFAM" id="SSF51215">
    <property type="entry name" value="Regulatory protein AraC"/>
    <property type="match status" value="1"/>
</dbReference>
<sequence>MENSVWFIQQPIESAQNISFAVCGISRTKPGHSFGPALRTSHIVHIVLGGTGTVRVGEAEYHLHRNDGFVVGPDMAIEYHAAEKNPWTYLWMGFNGTTENDTLSEIGLDPSRTVFHVDEFKPFLSLITECFSYTAGTVRDSLKLNSLAYDFLHLLTEHVITSGGLRKPVSSTDQVIQRAVTYIARHLREGIGPSDVAKGLHVDRSYLSRRFHKVMGTTMRDYIDGIRMEEACDLIAMTSLSVKETARRCGFKSNEQFNRKFKDWTGVTPMEYRRVRVDAHDDLNMDMDILKTLLNR</sequence>
<dbReference type="PANTHER" id="PTHR43280">
    <property type="entry name" value="ARAC-FAMILY TRANSCRIPTIONAL REGULATOR"/>
    <property type="match status" value="1"/>
</dbReference>